<comment type="caution">
    <text evidence="2">The sequence shown here is derived from an EMBL/GenBank/DDBJ whole genome shotgun (WGS) entry which is preliminary data.</text>
</comment>
<dbReference type="EMBL" id="CADEPM010000002">
    <property type="protein sequence ID" value="CAB3399294.1"/>
    <property type="molecule type" value="Genomic_DNA"/>
</dbReference>
<evidence type="ECO:0000313" key="2">
    <source>
        <dbReference type="EMBL" id="CAB3399294.1"/>
    </source>
</evidence>
<evidence type="ECO:0000313" key="3">
    <source>
        <dbReference type="Proteomes" id="UP000494206"/>
    </source>
</evidence>
<keyword evidence="3" id="KW-1185">Reference proteome</keyword>
<accession>A0A8S1ED91</accession>
<dbReference type="AlphaFoldDB" id="A0A8S1ED91"/>
<dbReference type="Proteomes" id="UP000494206">
    <property type="component" value="Unassembled WGS sequence"/>
</dbReference>
<proteinExistence type="predicted"/>
<reference evidence="2 3" key="1">
    <citation type="submission" date="2020-04" db="EMBL/GenBank/DDBJ databases">
        <authorList>
            <person name="Laetsch R D."/>
            <person name="Stevens L."/>
            <person name="Kumar S."/>
            <person name="Blaxter L. M."/>
        </authorList>
    </citation>
    <scope>NUCLEOTIDE SEQUENCE [LARGE SCALE GENOMIC DNA]</scope>
</reference>
<feature type="region of interest" description="Disordered" evidence="1">
    <location>
        <begin position="47"/>
        <end position="70"/>
    </location>
</feature>
<name>A0A8S1ED91_9PELO</name>
<evidence type="ECO:0000256" key="1">
    <source>
        <dbReference type="SAM" id="MobiDB-lite"/>
    </source>
</evidence>
<sequence>MRRAGGFRIRNANQKLALLKHTTIDDRRIAPSLKAVHLQKILEERAHNAEPTLELTTSENPRRVKRTSTR</sequence>
<gene>
    <name evidence="2" type="ORF">CBOVIS_LOCUS2442</name>
</gene>
<protein>
    <submittedName>
        <fullName evidence="2">Uncharacterized protein</fullName>
    </submittedName>
</protein>
<organism evidence="2 3">
    <name type="scientific">Caenorhabditis bovis</name>
    <dbReference type="NCBI Taxonomy" id="2654633"/>
    <lineage>
        <taxon>Eukaryota</taxon>
        <taxon>Metazoa</taxon>
        <taxon>Ecdysozoa</taxon>
        <taxon>Nematoda</taxon>
        <taxon>Chromadorea</taxon>
        <taxon>Rhabditida</taxon>
        <taxon>Rhabditina</taxon>
        <taxon>Rhabditomorpha</taxon>
        <taxon>Rhabditoidea</taxon>
        <taxon>Rhabditidae</taxon>
        <taxon>Peloderinae</taxon>
        <taxon>Caenorhabditis</taxon>
    </lineage>
</organism>